<dbReference type="InterPro" id="IPR011009">
    <property type="entry name" value="Kinase-like_dom_sf"/>
</dbReference>
<evidence type="ECO:0000259" key="2">
    <source>
        <dbReference type="PROSITE" id="PS50011"/>
    </source>
</evidence>
<organism evidence="3 4">
    <name type="scientific">Giardia intestinalis (strain P15)</name>
    <name type="common">Giardia lamblia</name>
    <dbReference type="NCBI Taxonomy" id="658858"/>
    <lineage>
        <taxon>Eukaryota</taxon>
        <taxon>Metamonada</taxon>
        <taxon>Diplomonadida</taxon>
        <taxon>Hexamitidae</taxon>
        <taxon>Giardiinae</taxon>
        <taxon>Giardia</taxon>
    </lineage>
</organism>
<keyword evidence="1" id="KW-0040">ANK repeat</keyword>
<feature type="repeat" description="ANK" evidence="1">
    <location>
        <begin position="599"/>
        <end position="631"/>
    </location>
</feature>
<evidence type="ECO:0000313" key="4">
    <source>
        <dbReference type="Proteomes" id="UP000008974"/>
    </source>
</evidence>
<evidence type="ECO:0000256" key="1">
    <source>
        <dbReference type="PROSITE-ProRule" id="PRU00023"/>
    </source>
</evidence>
<dbReference type="GO" id="GO:0005524">
    <property type="term" value="F:ATP binding"/>
    <property type="evidence" value="ECO:0007669"/>
    <property type="project" value="InterPro"/>
</dbReference>
<dbReference type="OMA" id="PASEMWS"/>
<dbReference type="Pfam" id="PF12796">
    <property type="entry name" value="Ank_2"/>
    <property type="match status" value="3"/>
</dbReference>
<protein>
    <submittedName>
        <fullName evidence="3">Kinase, NEK</fullName>
    </submittedName>
</protein>
<dbReference type="EMBL" id="ACVC01000115">
    <property type="protein sequence ID" value="EFO63878.1"/>
    <property type="molecule type" value="Genomic_DNA"/>
</dbReference>
<comment type="caution">
    <text evidence="3">The sequence shown here is derived from an EMBL/GenBank/DDBJ whole genome shotgun (WGS) entry which is preliminary data.</text>
</comment>
<dbReference type="PROSITE" id="PS50297">
    <property type="entry name" value="ANK_REP_REGION"/>
    <property type="match status" value="1"/>
</dbReference>
<dbReference type="Proteomes" id="UP000008974">
    <property type="component" value="Unassembled WGS sequence"/>
</dbReference>
<dbReference type="STRING" id="658858.E1F0Y6"/>
<keyword evidence="3" id="KW-0808">Transferase</keyword>
<dbReference type="Pfam" id="PF00069">
    <property type="entry name" value="Pkinase"/>
    <property type="match status" value="1"/>
</dbReference>
<dbReference type="GO" id="GO:0004672">
    <property type="term" value="F:protein kinase activity"/>
    <property type="evidence" value="ECO:0007669"/>
    <property type="project" value="InterPro"/>
</dbReference>
<dbReference type="Gene3D" id="1.25.40.20">
    <property type="entry name" value="Ankyrin repeat-containing domain"/>
    <property type="match status" value="4"/>
</dbReference>
<dbReference type="PANTHER" id="PTHR24120:SF4">
    <property type="entry name" value="GH07239P"/>
    <property type="match status" value="1"/>
</dbReference>
<reference evidence="3 4" key="1">
    <citation type="journal article" date="2010" name="BMC Genomics">
        <title>Genome analysis and comparative genomics of a Giardia intestinalis assemblage E isolate.</title>
        <authorList>
            <person name="Jerlstrom-Hultqvist J."/>
            <person name="Franzen O."/>
            <person name="Ankarklev J."/>
            <person name="Xu F."/>
            <person name="Nohynkova E."/>
            <person name="Andersson J.O."/>
            <person name="Svard S.G."/>
            <person name="Andersson B."/>
        </authorList>
    </citation>
    <scope>NUCLEOTIDE SEQUENCE [LARGE SCALE GENOMIC DNA]</scope>
    <source>
        <strain evidence="3 4">P15</strain>
    </source>
</reference>
<dbReference type="OrthoDB" id="4772757at2759"/>
<dbReference type="InterPro" id="IPR036770">
    <property type="entry name" value="Ankyrin_rpt-contain_sf"/>
</dbReference>
<dbReference type="InterPro" id="IPR002110">
    <property type="entry name" value="Ankyrin_rpt"/>
</dbReference>
<dbReference type="SUPFAM" id="SSF48403">
    <property type="entry name" value="Ankyrin repeat"/>
    <property type="match status" value="1"/>
</dbReference>
<dbReference type="VEuPathDB" id="GiardiaDB:GLP15_2220"/>
<proteinExistence type="predicted"/>
<sequence length="698" mass="76460">MRTASSGSATVAPRVPTFTSRELYERIDDVLGRDITGTVYSLKDFPDLAVKVIPLSNLDKDSADATRLELTAFLDLSHPGVLKYYQVIEYKGLIYVVMDRYDKTLERLIVKHKRKKSPVSVAVILSTLRQLAAALAYLHDVSGAGARWPVRCDLKPANVLVGGDGEHFVIADSGLCRDALWNESTFASTAAYRAPEVLLRNEASPASEMWSLGVILYELATLRRPDFLEGKKPAEVFVDGWRPDLSSVTDGFIKGILDRIFVLEPKRRLTAGELHEILTAVDIPVDELRAQYITLRYTCSSLKTALNSACDKIAVLKDELRVKLDRITALEAALGNRPSGAKFVGQEPRIKATGIDAFEGRMTTLENRLAQVSSGTNTIGTQTDFSLLKLIYAAHTNDIGTVWTLVNDGFSIGQRDEQGMTALMHAAQQGHTGPVELLVEKERGLQDKNGWTALMHAVHNNHPEVVEILAPYERRIRNKDSRTALMIAAEEGHAEAASVLVSYEEDLIDSEGKTALMIAMETGHQITVNVLESTDMFGETRLMRAAMHGCIDTAKLVMKYDSGAQDMFGVTALMNAASAGQLEIAKLLVDREGGMTDTSGTTALMNAASTGNVEIVKLLIDLEGGIKDKEEMTALDYGALNGHLEVVQALLDKEKHLIDKSDECFFAMINARGYSEIARLLKSDTPSTDDCSDRQAVP</sequence>
<dbReference type="SMART" id="SM00248">
    <property type="entry name" value="ANK"/>
    <property type="match status" value="7"/>
</dbReference>
<keyword evidence="3" id="KW-0418">Kinase</keyword>
<dbReference type="InterPro" id="IPR000719">
    <property type="entry name" value="Prot_kinase_dom"/>
</dbReference>
<evidence type="ECO:0000313" key="3">
    <source>
        <dbReference type="EMBL" id="EFO63878.1"/>
    </source>
</evidence>
<dbReference type="AlphaFoldDB" id="E1F0Y6"/>
<gene>
    <name evidence="3" type="ORF">GLP15_2220</name>
</gene>
<dbReference type="SUPFAM" id="SSF56112">
    <property type="entry name" value="Protein kinase-like (PK-like)"/>
    <property type="match status" value="1"/>
</dbReference>
<dbReference type="PROSITE" id="PS50088">
    <property type="entry name" value="ANK_REPEAT"/>
    <property type="match status" value="1"/>
</dbReference>
<dbReference type="Gene3D" id="3.30.200.20">
    <property type="entry name" value="Phosphorylase Kinase, domain 1"/>
    <property type="match status" value="1"/>
</dbReference>
<dbReference type="Gene3D" id="1.10.510.10">
    <property type="entry name" value="Transferase(Phosphotransferase) domain 1"/>
    <property type="match status" value="1"/>
</dbReference>
<name>E1F0Y6_GIAIA</name>
<dbReference type="PANTHER" id="PTHR24120">
    <property type="entry name" value="GH07239P"/>
    <property type="match status" value="1"/>
</dbReference>
<dbReference type="PROSITE" id="PS50011">
    <property type="entry name" value="PROTEIN_KINASE_DOM"/>
    <property type="match status" value="1"/>
</dbReference>
<dbReference type="FunFam" id="1.10.510.10:FF:000844">
    <property type="entry name" value="Kinase, NEK"/>
    <property type="match status" value="1"/>
</dbReference>
<feature type="domain" description="Protein kinase" evidence="2">
    <location>
        <begin position="25"/>
        <end position="278"/>
    </location>
</feature>
<dbReference type="SMART" id="SM00220">
    <property type="entry name" value="S_TKc"/>
    <property type="match status" value="1"/>
</dbReference>
<accession>E1F0Y6</accession>